<evidence type="ECO:0000259" key="10">
    <source>
        <dbReference type="PROSITE" id="PS51032"/>
    </source>
</evidence>
<comment type="similarity">
    <text evidence="8">Belongs to the AP2/ERF transcription factor family. ERF subfamily.</text>
</comment>
<keyword evidence="4" id="KW-0238">DNA-binding</keyword>
<dbReference type="PRINTS" id="PR00367">
    <property type="entry name" value="ETHRSPELEMNT"/>
</dbReference>
<dbReference type="InterPro" id="IPR036955">
    <property type="entry name" value="AP2/ERF_dom_sf"/>
</dbReference>
<dbReference type="Gene3D" id="3.30.730.10">
    <property type="entry name" value="AP2/ERF domain"/>
    <property type="match status" value="1"/>
</dbReference>
<dbReference type="Pfam" id="PF00847">
    <property type="entry name" value="AP2"/>
    <property type="match status" value="1"/>
</dbReference>
<evidence type="ECO:0000256" key="3">
    <source>
        <dbReference type="ARBA" id="ARBA00023016"/>
    </source>
</evidence>
<dbReference type="InterPro" id="IPR001471">
    <property type="entry name" value="AP2/ERF_dom"/>
</dbReference>
<comment type="subcellular location">
    <subcellularLocation>
        <location evidence="1">Nucleus</location>
    </subcellularLocation>
</comment>
<dbReference type="GO" id="GO:0000976">
    <property type="term" value="F:transcription cis-regulatory region binding"/>
    <property type="evidence" value="ECO:0007669"/>
    <property type="project" value="TreeGrafter"/>
</dbReference>
<evidence type="ECO:0000256" key="8">
    <source>
        <dbReference type="ARBA" id="ARBA00024343"/>
    </source>
</evidence>
<sequence>MDNPDQKKRKRKTRGDSVTETLAKWKERNAAQFESCGAPKVQAKGTKKGCCMKGRGGPENPQCHYRGVRQRSWGKWVAEICEPSGRKRLWLGTFKTAVDAASAYDEAASTMYGSSARLNFPDITSRTSPMESVKDCCWTSPESVPYSTLGSPVGSVPTTAATPSEFCADEDSLYYLVTEADIPSLVGIEDEDESTGVSEFCADEGTLYYPVTEAKDESTCMAKYFGENGQENLLDSSENVNFMYEIMALLNDPVGNTDSVLGFGYDADQLGLGKF</sequence>
<dbReference type="SUPFAM" id="SSF54171">
    <property type="entry name" value="DNA-binding domain"/>
    <property type="match status" value="1"/>
</dbReference>
<reference evidence="11" key="1">
    <citation type="submission" date="2020-03" db="EMBL/GenBank/DDBJ databases">
        <title>Castanea mollissima Vanexum genome sequencing.</title>
        <authorList>
            <person name="Staton M."/>
        </authorList>
    </citation>
    <scope>NUCLEOTIDE SEQUENCE</scope>
    <source>
        <tissue evidence="11">Leaf</tissue>
    </source>
</reference>
<dbReference type="OrthoDB" id="550883at2759"/>
<accession>A0A8J4RSS6</accession>
<keyword evidence="6" id="KW-0804">Transcription</keyword>
<dbReference type="Proteomes" id="UP000737018">
    <property type="component" value="Unassembled WGS sequence"/>
</dbReference>
<evidence type="ECO:0000256" key="2">
    <source>
        <dbReference type="ARBA" id="ARBA00023015"/>
    </source>
</evidence>
<keyword evidence="7" id="KW-0539">Nucleus</keyword>
<evidence type="ECO:0000256" key="6">
    <source>
        <dbReference type="ARBA" id="ARBA00023163"/>
    </source>
</evidence>
<feature type="domain" description="AP2/ERF" evidence="10">
    <location>
        <begin position="64"/>
        <end position="121"/>
    </location>
</feature>
<comment type="caution">
    <text evidence="11">The sequence shown here is derived from an EMBL/GenBank/DDBJ whole genome shotgun (WGS) entry which is preliminary data.</text>
</comment>
<evidence type="ECO:0000256" key="1">
    <source>
        <dbReference type="ARBA" id="ARBA00004123"/>
    </source>
</evidence>
<dbReference type="PANTHER" id="PTHR31241">
    <property type="entry name" value="DEHYDRATION-RESPONSIVE ELEMENT-BINDING PROTEIN 2C"/>
    <property type="match status" value="1"/>
</dbReference>
<evidence type="ECO:0000256" key="9">
    <source>
        <dbReference type="SAM" id="MobiDB-lite"/>
    </source>
</evidence>
<dbReference type="GO" id="GO:0045893">
    <property type="term" value="P:positive regulation of DNA-templated transcription"/>
    <property type="evidence" value="ECO:0007669"/>
    <property type="project" value="TreeGrafter"/>
</dbReference>
<evidence type="ECO:0000313" key="11">
    <source>
        <dbReference type="EMBL" id="KAF3972003.1"/>
    </source>
</evidence>
<dbReference type="GO" id="GO:0005634">
    <property type="term" value="C:nucleus"/>
    <property type="evidence" value="ECO:0007669"/>
    <property type="project" value="UniProtKB-SubCell"/>
</dbReference>
<dbReference type="GO" id="GO:0006950">
    <property type="term" value="P:response to stress"/>
    <property type="evidence" value="ECO:0007669"/>
    <property type="project" value="TreeGrafter"/>
</dbReference>
<keyword evidence="3" id="KW-0346">Stress response</keyword>
<dbReference type="PROSITE" id="PS51032">
    <property type="entry name" value="AP2_ERF"/>
    <property type="match status" value="1"/>
</dbReference>
<evidence type="ECO:0000313" key="12">
    <source>
        <dbReference type="Proteomes" id="UP000737018"/>
    </source>
</evidence>
<keyword evidence="5" id="KW-0010">Activator</keyword>
<evidence type="ECO:0000256" key="5">
    <source>
        <dbReference type="ARBA" id="ARBA00023159"/>
    </source>
</evidence>
<dbReference type="FunFam" id="3.30.730.10:FF:000001">
    <property type="entry name" value="Ethylene-responsive transcription factor 2"/>
    <property type="match status" value="1"/>
</dbReference>
<dbReference type="CDD" id="cd00018">
    <property type="entry name" value="AP2"/>
    <property type="match status" value="1"/>
</dbReference>
<dbReference type="EMBL" id="JRKL02000373">
    <property type="protein sequence ID" value="KAF3972003.1"/>
    <property type="molecule type" value="Genomic_DNA"/>
</dbReference>
<name>A0A8J4RSS6_9ROSI</name>
<dbReference type="PANTHER" id="PTHR31241:SF62">
    <property type="entry name" value="DEHYDRATION-RESPONSIVE ELEMENT-BINDING PROTEIN 2D"/>
    <property type="match status" value="1"/>
</dbReference>
<proteinExistence type="inferred from homology"/>
<evidence type="ECO:0000256" key="7">
    <source>
        <dbReference type="ARBA" id="ARBA00023242"/>
    </source>
</evidence>
<dbReference type="GO" id="GO:0003700">
    <property type="term" value="F:DNA-binding transcription factor activity"/>
    <property type="evidence" value="ECO:0007669"/>
    <property type="project" value="InterPro"/>
</dbReference>
<keyword evidence="12" id="KW-1185">Reference proteome</keyword>
<feature type="region of interest" description="Disordered" evidence="9">
    <location>
        <begin position="1"/>
        <end position="20"/>
    </location>
</feature>
<gene>
    <name evidence="11" type="ORF">CMV_004449</name>
</gene>
<dbReference type="AlphaFoldDB" id="A0A8J4RSS6"/>
<protein>
    <recommendedName>
        <fullName evidence="10">AP2/ERF domain-containing protein</fullName>
    </recommendedName>
</protein>
<organism evidence="11 12">
    <name type="scientific">Castanea mollissima</name>
    <name type="common">Chinese chestnut</name>
    <dbReference type="NCBI Taxonomy" id="60419"/>
    <lineage>
        <taxon>Eukaryota</taxon>
        <taxon>Viridiplantae</taxon>
        <taxon>Streptophyta</taxon>
        <taxon>Embryophyta</taxon>
        <taxon>Tracheophyta</taxon>
        <taxon>Spermatophyta</taxon>
        <taxon>Magnoliopsida</taxon>
        <taxon>eudicotyledons</taxon>
        <taxon>Gunneridae</taxon>
        <taxon>Pentapetalae</taxon>
        <taxon>rosids</taxon>
        <taxon>fabids</taxon>
        <taxon>Fagales</taxon>
        <taxon>Fagaceae</taxon>
        <taxon>Castanea</taxon>
    </lineage>
</organism>
<evidence type="ECO:0000256" key="4">
    <source>
        <dbReference type="ARBA" id="ARBA00023125"/>
    </source>
</evidence>
<dbReference type="SMART" id="SM00380">
    <property type="entry name" value="AP2"/>
    <property type="match status" value="1"/>
</dbReference>
<dbReference type="InterPro" id="IPR016177">
    <property type="entry name" value="DNA-bd_dom_sf"/>
</dbReference>
<keyword evidence="2" id="KW-0805">Transcription regulation</keyword>